<feature type="domain" description="CCHC-type" evidence="2">
    <location>
        <begin position="195"/>
        <end position="208"/>
    </location>
</feature>
<dbReference type="PROSITE" id="PS50158">
    <property type="entry name" value="ZF_CCHC"/>
    <property type="match status" value="1"/>
</dbReference>
<dbReference type="EMBL" id="JAIWQS010000006">
    <property type="protein sequence ID" value="KAJ8761403.1"/>
    <property type="molecule type" value="Genomic_DNA"/>
</dbReference>
<dbReference type="GO" id="GO:0003676">
    <property type="term" value="F:nucleic acid binding"/>
    <property type="evidence" value="ECO:0007669"/>
    <property type="project" value="InterPro"/>
</dbReference>
<dbReference type="PANTHER" id="PTHR34222:SF43">
    <property type="entry name" value="RETROTRANSPOSON GAG DOMAIN-CONTAINING PROTEIN"/>
    <property type="match status" value="1"/>
</dbReference>
<protein>
    <recommendedName>
        <fullName evidence="2">CCHC-type domain-containing protein</fullName>
    </recommendedName>
</protein>
<proteinExistence type="predicted"/>
<evidence type="ECO:0000313" key="3">
    <source>
        <dbReference type="EMBL" id="KAJ8761403.1"/>
    </source>
</evidence>
<evidence type="ECO:0000256" key="1">
    <source>
        <dbReference type="PROSITE-ProRule" id="PRU00047"/>
    </source>
</evidence>
<gene>
    <name evidence="3" type="ORF">K2173_001534</name>
</gene>
<dbReference type="Proteomes" id="UP001159364">
    <property type="component" value="Linkage Group LG06"/>
</dbReference>
<accession>A0AAV8T595</accession>
<sequence>MRIGVQNKIGYLTVEIMKPAPNDLGYVAWVTDNNKVKSWLIDSMSPYLMQRFIRLAIAKEKWEAIAKTFYYGSVETQLFELNKKSFTTKQNGQPLSTYYNELVAIFQEIDHRTVTNKEGVAGIVHMHSMTARLRVHIFLSGLDVEFDQICGEILRKDPKLDLESTYAYVRRDAQQRQTIGNSRPVLEKKTNNFICSHCGETGHSKQQCYKIIGYLDWWDFSKKLRKNINGKATMFDISTANGSISPITGEGPVVLSNNLTLDTILARPGGTARDNLPPLIS</sequence>
<reference evidence="3 4" key="1">
    <citation type="submission" date="2021-09" db="EMBL/GenBank/DDBJ databases">
        <title>Genomic insights and catalytic innovation underlie evolution of tropane alkaloids biosynthesis.</title>
        <authorList>
            <person name="Wang Y.-J."/>
            <person name="Tian T."/>
            <person name="Huang J.-P."/>
            <person name="Huang S.-X."/>
        </authorList>
    </citation>
    <scope>NUCLEOTIDE SEQUENCE [LARGE SCALE GENOMIC DNA]</scope>
    <source>
        <strain evidence="3">KIB-2018</strain>
        <tissue evidence="3">Leaf</tissue>
    </source>
</reference>
<keyword evidence="1" id="KW-0862">Zinc</keyword>
<dbReference type="GO" id="GO:0008270">
    <property type="term" value="F:zinc ion binding"/>
    <property type="evidence" value="ECO:0007669"/>
    <property type="project" value="UniProtKB-KW"/>
</dbReference>
<keyword evidence="1" id="KW-0863">Zinc-finger</keyword>
<organism evidence="3 4">
    <name type="scientific">Erythroxylum novogranatense</name>
    <dbReference type="NCBI Taxonomy" id="1862640"/>
    <lineage>
        <taxon>Eukaryota</taxon>
        <taxon>Viridiplantae</taxon>
        <taxon>Streptophyta</taxon>
        <taxon>Embryophyta</taxon>
        <taxon>Tracheophyta</taxon>
        <taxon>Spermatophyta</taxon>
        <taxon>Magnoliopsida</taxon>
        <taxon>eudicotyledons</taxon>
        <taxon>Gunneridae</taxon>
        <taxon>Pentapetalae</taxon>
        <taxon>rosids</taxon>
        <taxon>fabids</taxon>
        <taxon>Malpighiales</taxon>
        <taxon>Erythroxylaceae</taxon>
        <taxon>Erythroxylum</taxon>
    </lineage>
</organism>
<dbReference type="AlphaFoldDB" id="A0AAV8T595"/>
<evidence type="ECO:0000259" key="2">
    <source>
        <dbReference type="PROSITE" id="PS50158"/>
    </source>
</evidence>
<keyword evidence="1" id="KW-0479">Metal-binding</keyword>
<dbReference type="PANTHER" id="PTHR34222">
    <property type="entry name" value="GAG_PRE-INTEGRS DOMAIN-CONTAINING PROTEIN"/>
    <property type="match status" value="1"/>
</dbReference>
<keyword evidence="4" id="KW-1185">Reference proteome</keyword>
<name>A0AAV8T595_9ROSI</name>
<dbReference type="InterPro" id="IPR001878">
    <property type="entry name" value="Znf_CCHC"/>
</dbReference>
<evidence type="ECO:0000313" key="4">
    <source>
        <dbReference type="Proteomes" id="UP001159364"/>
    </source>
</evidence>
<comment type="caution">
    <text evidence="3">The sequence shown here is derived from an EMBL/GenBank/DDBJ whole genome shotgun (WGS) entry which is preliminary data.</text>
</comment>